<dbReference type="Proteomes" id="UP000224634">
    <property type="component" value="Unassembled WGS sequence"/>
</dbReference>
<protein>
    <submittedName>
        <fullName evidence="2">Uncharacterized protein</fullName>
    </submittedName>
</protein>
<proteinExistence type="predicted"/>
<evidence type="ECO:0000256" key="1">
    <source>
        <dbReference type="SAM" id="MobiDB-lite"/>
    </source>
</evidence>
<evidence type="ECO:0000313" key="2">
    <source>
        <dbReference type="EMBL" id="PGH27988.1"/>
    </source>
</evidence>
<comment type="caution">
    <text evidence="2">The sequence shown here is derived from an EMBL/GenBank/DDBJ whole genome shotgun (WGS) entry which is preliminary data.</text>
</comment>
<organism evidence="2 3">
    <name type="scientific">Polytolypa hystricis (strain UAMH7299)</name>
    <dbReference type="NCBI Taxonomy" id="1447883"/>
    <lineage>
        <taxon>Eukaryota</taxon>
        <taxon>Fungi</taxon>
        <taxon>Dikarya</taxon>
        <taxon>Ascomycota</taxon>
        <taxon>Pezizomycotina</taxon>
        <taxon>Eurotiomycetes</taxon>
        <taxon>Eurotiomycetidae</taxon>
        <taxon>Onygenales</taxon>
        <taxon>Onygenales incertae sedis</taxon>
        <taxon>Polytolypa</taxon>
    </lineage>
</organism>
<accession>A0A2B7Z4D4</accession>
<gene>
    <name evidence="2" type="ORF">AJ80_00243</name>
</gene>
<evidence type="ECO:0000313" key="3">
    <source>
        <dbReference type="Proteomes" id="UP000224634"/>
    </source>
</evidence>
<sequence length="177" mass="19753">MTHAKTSSVYEHAAMKSEDRRESQRIKVALYTANTQALDARPLLRCIIQNTYSTLLPKFQKSSATSDVSRAKLRVSLLLYKMLTEYIYSLNRGAPCVSLRNMVIISRRGSSSPSSSTVRKDPRQEFVSWGMLSGRDQGSKYDGGRVYLADDGHDEYHRPGGSSRSGICSSMLWAPPP</sequence>
<reference evidence="2 3" key="1">
    <citation type="submission" date="2017-10" db="EMBL/GenBank/DDBJ databases">
        <title>Comparative genomics in systemic dimorphic fungi from Ajellomycetaceae.</title>
        <authorList>
            <person name="Munoz J.F."/>
            <person name="Mcewen J.G."/>
            <person name="Clay O.K."/>
            <person name="Cuomo C.A."/>
        </authorList>
    </citation>
    <scope>NUCLEOTIDE SEQUENCE [LARGE SCALE GENOMIC DNA]</scope>
    <source>
        <strain evidence="2 3">UAMH7299</strain>
    </source>
</reference>
<feature type="region of interest" description="Disordered" evidence="1">
    <location>
        <begin position="156"/>
        <end position="177"/>
    </location>
</feature>
<dbReference type="EMBL" id="PDNA01000002">
    <property type="protein sequence ID" value="PGH27988.1"/>
    <property type="molecule type" value="Genomic_DNA"/>
</dbReference>
<name>A0A2B7Z4D4_POLH7</name>
<dbReference type="AlphaFoldDB" id="A0A2B7Z4D4"/>
<keyword evidence="3" id="KW-1185">Reference proteome</keyword>